<dbReference type="EMBL" id="CP010427">
    <property type="protein sequence ID" value="AJC48230.1"/>
    <property type="molecule type" value="Genomic_DNA"/>
</dbReference>
<gene>
    <name evidence="2" type="ORF">SD28_00400</name>
    <name evidence="3" type="ORF">SD28_07105</name>
</gene>
<dbReference type="GO" id="GO:0008168">
    <property type="term" value="F:methyltransferase activity"/>
    <property type="evidence" value="ECO:0007669"/>
    <property type="project" value="UniProtKB-KW"/>
</dbReference>
<keyword evidence="2" id="KW-0489">Methyltransferase</keyword>
<evidence type="ECO:0000313" key="4">
    <source>
        <dbReference type="Proteomes" id="UP000031104"/>
    </source>
</evidence>
<dbReference type="KEGG" id="fgu:SD28_00400"/>
<dbReference type="CDD" id="cd01038">
    <property type="entry name" value="Endonuclease_DUF559"/>
    <property type="match status" value="1"/>
</dbReference>
<dbReference type="AlphaFoldDB" id="A0A0A8E1Z4"/>
<sequence>MNIKLPYNSKLKQRAKELRQAGNLSEVLLWNKLRNKQLLNLDFHRQKIIGNYIVDFYCPSLNIVIEVDGSSHNNKFEYDEQRQVYLESLGLGIERILDEDVKFNIEGVLFYLEGKLQKLKVLPRQSSDCHPFNT</sequence>
<dbReference type="HOGENOM" id="CLU_107928_1_2_6"/>
<evidence type="ECO:0000313" key="2">
    <source>
        <dbReference type="EMBL" id="AJC48230.1"/>
    </source>
</evidence>
<dbReference type="Proteomes" id="UP000031104">
    <property type="component" value="Chromosome"/>
</dbReference>
<dbReference type="SUPFAM" id="SSF52980">
    <property type="entry name" value="Restriction endonuclease-like"/>
    <property type="match status" value="1"/>
</dbReference>
<dbReference type="Gene3D" id="3.40.960.10">
    <property type="entry name" value="VSR Endonuclease"/>
    <property type="match status" value="1"/>
</dbReference>
<keyword evidence="2" id="KW-0808">Transferase</keyword>
<dbReference type="EMBL" id="CP010427">
    <property type="protein sequence ID" value="AJC49398.1"/>
    <property type="molecule type" value="Genomic_DNA"/>
</dbReference>
<dbReference type="Pfam" id="PF04480">
    <property type="entry name" value="DUF559"/>
    <property type="match status" value="1"/>
</dbReference>
<feature type="domain" description="DUF559" evidence="1">
    <location>
        <begin position="10"/>
        <end position="109"/>
    </location>
</feature>
<dbReference type="GO" id="GO:0032259">
    <property type="term" value="P:methylation"/>
    <property type="evidence" value="ECO:0007669"/>
    <property type="project" value="UniProtKB-KW"/>
</dbReference>
<dbReference type="PANTHER" id="PTHR38590">
    <property type="entry name" value="BLL0828 PROTEIN"/>
    <property type="match status" value="1"/>
</dbReference>
<evidence type="ECO:0000313" key="3">
    <source>
        <dbReference type="EMBL" id="AJC49398.1"/>
    </source>
</evidence>
<evidence type="ECO:0000259" key="1">
    <source>
        <dbReference type="Pfam" id="PF04480"/>
    </source>
</evidence>
<keyword evidence="4" id="KW-1185">Reference proteome</keyword>
<organism evidence="2 4">
    <name type="scientific">Allofrancisella guangzhouensis</name>
    <dbReference type="NCBI Taxonomy" id="594679"/>
    <lineage>
        <taxon>Bacteria</taxon>
        <taxon>Pseudomonadati</taxon>
        <taxon>Pseudomonadota</taxon>
        <taxon>Gammaproteobacteria</taxon>
        <taxon>Thiotrichales</taxon>
        <taxon>Francisellaceae</taxon>
        <taxon>Allofrancisella</taxon>
    </lineage>
</organism>
<protein>
    <submittedName>
        <fullName evidence="2">DNA methylase</fullName>
    </submittedName>
</protein>
<proteinExistence type="predicted"/>
<name>A0A0A8E1Z4_9GAMM</name>
<dbReference type="STRING" id="594679.SD28_00400"/>
<dbReference type="InterPro" id="IPR007569">
    <property type="entry name" value="DUF559"/>
</dbReference>
<reference evidence="2 4" key="1">
    <citation type="submission" date="2014-12" db="EMBL/GenBank/DDBJ databases">
        <title>Complete genome sequence of Francisella guanzhouensis strain 08HL01032 isolated from air-conditioning system in China.</title>
        <authorList>
            <person name="Svensson D."/>
            <person name="Ohrman C."/>
            <person name="Backman S."/>
            <person name="Karlsson E."/>
            <person name="Nilsson E."/>
            <person name="Bystrom M."/>
            <person name="Larkeryd A."/>
            <person name="Stenberg P."/>
            <person name="Scholtz H.C."/>
            <person name="Forsman M."/>
            <person name="Sjodin A."/>
        </authorList>
    </citation>
    <scope>NUCLEOTIDE SEQUENCE [LARGE SCALE GENOMIC DNA]</scope>
    <source>
        <strain evidence="2 4">08HL01032</strain>
    </source>
</reference>
<dbReference type="RefSeq" id="WP_039123002.1">
    <property type="nucleotide sequence ID" value="NZ_CP010427.1"/>
</dbReference>
<accession>A0A0A8E1Z4</accession>
<dbReference type="InterPro" id="IPR011335">
    <property type="entry name" value="Restrct_endonuc-II-like"/>
</dbReference>
<dbReference type="PANTHER" id="PTHR38590:SF1">
    <property type="entry name" value="BLL0828 PROTEIN"/>
    <property type="match status" value="1"/>
</dbReference>
<dbReference type="KEGG" id="fgu:SD28_07105"/>
<dbReference type="InterPro" id="IPR047216">
    <property type="entry name" value="Endonuclease_DUF559_bact"/>
</dbReference>
<dbReference type="OrthoDB" id="9798754at2"/>